<reference evidence="1" key="1">
    <citation type="submission" date="2022-01" db="EMBL/GenBank/DDBJ databases">
        <authorList>
            <person name="King R."/>
        </authorList>
    </citation>
    <scope>NUCLEOTIDE SEQUENCE</scope>
</reference>
<proteinExistence type="predicted"/>
<evidence type="ECO:0000313" key="2">
    <source>
        <dbReference type="Proteomes" id="UP001153709"/>
    </source>
</evidence>
<dbReference type="AlphaFoldDB" id="A0A9P0E2M8"/>
<name>A0A9P0E2M8_DIABA</name>
<accession>A0A9P0E2M8</accession>
<organism evidence="1 2">
    <name type="scientific">Diabrotica balteata</name>
    <name type="common">Banded cucumber beetle</name>
    <dbReference type="NCBI Taxonomy" id="107213"/>
    <lineage>
        <taxon>Eukaryota</taxon>
        <taxon>Metazoa</taxon>
        <taxon>Ecdysozoa</taxon>
        <taxon>Arthropoda</taxon>
        <taxon>Hexapoda</taxon>
        <taxon>Insecta</taxon>
        <taxon>Pterygota</taxon>
        <taxon>Neoptera</taxon>
        <taxon>Endopterygota</taxon>
        <taxon>Coleoptera</taxon>
        <taxon>Polyphaga</taxon>
        <taxon>Cucujiformia</taxon>
        <taxon>Chrysomeloidea</taxon>
        <taxon>Chrysomelidae</taxon>
        <taxon>Galerucinae</taxon>
        <taxon>Diabroticina</taxon>
        <taxon>Diabroticites</taxon>
        <taxon>Diabrotica</taxon>
    </lineage>
</organism>
<evidence type="ECO:0008006" key="3">
    <source>
        <dbReference type="Google" id="ProtNLM"/>
    </source>
</evidence>
<gene>
    <name evidence="1" type="ORF">DIABBA_LOCUS5942</name>
</gene>
<dbReference type="EMBL" id="OU898278">
    <property type="protein sequence ID" value="CAH1276821.1"/>
    <property type="molecule type" value="Genomic_DNA"/>
</dbReference>
<evidence type="ECO:0000313" key="1">
    <source>
        <dbReference type="EMBL" id="CAH1276821.1"/>
    </source>
</evidence>
<keyword evidence="2" id="KW-1185">Reference proteome</keyword>
<dbReference type="OrthoDB" id="8182951at2759"/>
<sequence length="346" mass="38039">MIFLKFSSPLYANQPPLLNNSQTHIAVLRESKLSSERCFSECAGKTTDYNTIESGPLIVKVSEPKNVSRLFGAVTTIKTNIMKSSVMKIVLCTGLAILLFDVVVVTGQEVTLTFDLDNKLDGDVKETTEKVSSPKPDEKSKSLAKAESKYVCPGKEAQLPLFALPCSTKKDCGIFGKTVLCCDKRCINGVKPPKPEPTHSPTLFGFVQQTCPKEPLAEIFEVKECSADDECAPRICCPETLRSGETVSYCRTAQPLWETIPAPRQLVEPFRALVSYMQCTAPPPPLLDLFPKPCESPLDCFPNLCCQEGGKKFCRPPKRSLLTLIAGIGQRIIPTEAAKEFIKRIS</sequence>
<protein>
    <recommendedName>
        <fullName evidence="3">WAP domain-containing protein</fullName>
    </recommendedName>
</protein>
<dbReference type="Proteomes" id="UP001153709">
    <property type="component" value="Chromosome 3"/>
</dbReference>